<name>A0A1Y2GXB1_9FUNG</name>
<feature type="region of interest" description="Disordered" evidence="1">
    <location>
        <begin position="361"/>
        <end position="385"/>
    </location>
</feature>
<sequence>MARTTTARRTKTALHSTVTLGTTTRPWTLNKTLSILALFLCFVTPQFHLLSLASALPRSKSDNNDLTAITLSFHALTGSPLGQRPQLIPYATCVVLDTLSFNHNHDSDLHNNNNNNARSNFQNLHNSPSSSPSFAFAAASDPHVILNLYSDPYCRTLLSSTVGFWNNTGPALNTLAVRWEGTVPSSMTKRQFGLPGSPPAVDETNKGNDTSNDGGSTIQFTMDPKKGQIVVGLVSAILALGAITGTYQVYQAAQYEIPPRSTKKNRAFRNERPPSVRLIGEKKVRRRDAYYVKPSRPESANPSVLTMIGETPLVVGTESTEFNNNNNNNNNSRSSTAASNGSSRNSSSSYIVDLAQMTNQPYRQSTLSSSSTPFDSSKSHQQQQAQEYIREDLLAGSIIVHIDHDNDAGVGIGVGVGVGVRVDDGRSKSAHFRESTLGEISDNTFFGRPSIQPEHFVTHDSYDTLSYPSSSATATATDLRALANNERHGDFTL</sequence>
<feature type="transmembrane region" description="Helical" evidence="2">
    <location>
        <begin position="229"/>
        <end position="250"/>
    </location>
</feature>
<dbReference type="Proteomes" id="UP000193648">
    <property type="component" value="Unassembled WGS sequence"/>
</dbReference>
<feature type="compositionally biased region" description="Low complexity" evidence="1">
    <location>
        <begin position="323"/>
        <end position="348"/>
    </location>
</feature>
<dbReference type="AlphaFoldDB" id="A0A1Y2GXB1"/>
<organism evidence="3 4">
    <name type="scientific">Lobosporangium transversale</name>
    <dbReference type="NCBI Taxonomy" id="64571"/>
    <lineage>
        <taxon>Eukaryota</taxon>
        <taxon>Fungi</taxon>
        <taxon>Fungi incertae sedis</taxon>
        <taxon>Mucoromycota</taxon>
        <taxon>Mortierellomycotina</taxon>
        <taxon>Mortierellomycetes</taxon>
        <taxon>Mortierellales</taxon>
        <taxon>Mortierellaceae</taxon>
        <taxon>Lobosporangium</taxon>
    </lineage>
</organism>
<dbReference type="EMBL" id="MCFF01000005">
    <property type="protein sequence ID" value="ORZ26917.1"/>
    <property type="molecule type" value="Genomic_DNA"/>
</dbReference>
<reference evidence="3 4" key="1">
    <citation type="submission" date="2016-07" db="EMBL/GenBank/DDBJ databases">
        <title>Pervasive Adenine N6-methylation of Active Genes in Fungi.</title>
        <authorList>
            <consortium name="DOE Joint Genome Institute"/>
            <person name="Mondo S.J."/>
            <person name="Dannebaum R.O."/>
            <person name="Kuo R.C."/>
            <person name="Labutti K."/>
            <person name="Haridas S."/>
            <person name="Kuo A."/>
            <person name="Salamov A."/>
            <person name="Ahrendt S.R."/>
            <person name="Lipzen A."/>
            <person name="Sullivan W."/>
            <person name="Andreopoulos W.B."/>
            <person name="Clum A."/>
            <person name="Lindquist E."/>
            <person name="Daum C."/>
            <person name="Ramamoorthy G.K."/>
            <person name="Gryganskyi A."/>
            <person name="Culley D."/>
            <person name="Magnuson J.K."/>
            <person name="James T.Y."/>
            <person name="O'Malley M.A."/>
            <person name="Stajich J.E."/>
            <person name="Spatafora J.W."/>
            <person name="Visel A."/>
            <person name="Grigoriev I.V."/>
        </authorList>
    </citation>
    <scope>NUCLEOTIDE SEQUENCE [LARGE SCALE GENOMIC DNA]</scope>
    <source>
        <strain evidence="3 4">NRRL 3116</strain>
    </source>
</reference>
<keyword evidence="2" id="KW-0472">Membrane</keyword>
<feature type="region of interest" description="Disordered" evidence="1">
    <location>
        <begin position="188"/>
        <end position="212"/>
    </location>
</feature>
<keyword evidence="2" id="KW-0812">Transmembrane</keyword>
<feature type="region of interest" description="Disordered" evidence="1">
    <location>
        <begin position="318"/>
        <end position="348"/>
    </location>
</feature>
<proteinExistence type="predicted"/>
<evidence type="ECO:0000256" key="1">
    <source>
        <dbReference type="SAM" id="MobiDB-lite"/>
    </source>
</evidence>
<keyword evidence="2" id="KW-1133">Transmembrane helix</keyword>
<dbReference type="GeneID" id="33571329"/>
<dbReference type="OrthoDB" id="2413106at2759"/>
<accession>A0A1Y2GXB1</accession>
<protein>
    <submittedName>
        <fullName evidence="3">Uncharacterized protein</fullName>
    </submittedName>
</protein>
<dbReference type="RefSeq" id="XP_021884664.1">
    <property type="nucleotide sequence ID" value="XM_022029486.1"/>
</dbReference>
<feature type="compositionally biased region" description="Low complexity" evidence="1">
    <location>
        <begin position="365"/>
        <end position="376"/>
    </location>
</feature>
<comment type="caution">
    <text evidence="3">The sequence shown here is derived from an EMBL/GenBank/DDBJ whole genome shotgun (WGS) entry which is preliminary data.</text>
</comment>
<gene>
    <name evidence="3" type="ORF">BCR41DRAFT_413271</name>
</gene>
<dbReference type="InParanoid" id="A0A1Y2GXB1"/>
<evidence type="ECO:0000256" key="2">
    <source>
        <dbReference type="SAM" id="Phobius"/>
    </source>
</evidence>
<evidence type="ECO:0000313" key="3">
    <source>
        <dbReference type="EMBL" id="ORZ26917.1"/>
    </source>
</evidence>
<keyword evidence="4" id="KW-1185">Reference proteome</keyword>
<evidence type="ECO:0000313" key="4">
    <source>
        <dbReference type="Proteomes" id="UP000193648"/>
    </source>
</evidence>